<protein>
    <recommendedName>
        <fullName evidence="4">DUF3592 domain-containing protein</fullName>
    </recommendedName>
</protein>
<dbReference type="Proteomes" id="UP001430679">
    <property type="component" value="Unassembled WGS sequence"/>
</dbReference>
<evidence type="ECO:0008006" key="4">
    <source>
        <dbReference type="Google" id="ProtNLM"/>
    </source>
</evidence>
<gene>
    <name evidence="2" type="ORF">LNP81_14745</name>
</gene>
<feature type="transmembrane region" description="Helical" evidence="1">
    <location>
        <begin position="15"/>
        <end position="36"/>
    </location>
</feature>
<organism evidence="2 3">
    <name type="scientific">Flavobacterium piscisymbiosum</name>
    <dbReference type="NCBI Taxonomy" id="2893753"/>
    <lineage>
        <taxon>Bacteria</taxon>
        <taxon>Pseudomonadati</taxon>
        <taxon>Bacteroidota</taxon>
        <taxon>Flavobacteriia</taxon>
        <taxon>Flavobacteriales</taxon>
        <taxon>Flavobacteriaceae</taxon>
        <taxon>Flavobacterium</taxon>
    </lineage>
</organism>
<evidence type="ECO:0000256" key="1">
    <source>
        <dbReference type="SAM" id="Phobius"/>
    </source>
</evidence>
<keyword evidence="1" id="KW-0812">Transmembrane</keyword>
<keyword evidence="1" id="KW-0472">Membrane</keyword>
<name>A0ABS8MFI7_9FLAO</name>
<accession>A0ABS8MFI7</accession>
<evidence type="ECO:0000313" key="3">
    <source>
        <dbReference type="Proteomes" id="UP001430679"/>
    </source>
</evidence>
<keyword evidence="1" id="KW-1133">Transmembrane helix</keyword>
<dbReference type="RefSeq" id="WP_230037079.1">
    <property type="nucleotide sequence ID" value="NZ_JAJJMM010000001.1"/>
</dbReference>
<reference evidence="2" key="1">
    <citation type="submission" date="2021-11" db="EMBL/GenBank/DDBJ databases">
        <title>Description of novel Flavobacterium species.</title>
        <authorList>
            <person name="Saticioglu I.B."/>
            <person name="Ay H."/>
            <person name="Altun S."/>
            <person name="Duman M."/>
        </authorList>
    </citation>
    <scope>NUCLEOTIDE SEQUENCE</scope>
    <source>
        <strain evidence="2">F-30</strain>
    </source>
</reference>
<sequence length="169" mass="19376">MDSIHEGQMNQLKKVFLAPILLLISTILFFISSHLIKLEYQEYFNYGQIITGNIIDTYWESSGDNPPTSIFFCKVKTGSKNYIYEIQNADNSFALSDEEQHLIEQIKKGDSVKIKLLNEKKGKILEWNKAVINSSNSFWSIFGIWLTIFILLAAAIALLYKLFLIITKA</sequence>
<evidence type="ECO:0000313" key="2">
    <source>
        <dbReference type="EMBL" id="MCC9064257.1"/>
    </source>
</evidence>
<comment type="caution">
    <text evidence="2">The sequence shown here is derived from an EMBL/GenBank/DDBJ whole genome shotgun (WGS) entry which is preliminary data.</text>
</comment>
<feature type="transmembrane region" description="Helical" evidence="1">
    <location>
        <begin position="138"/>
        <end position="160"/>
    </location>
</feature>
<keyword evidence="3" id="KW-1185">Reference proteome</keyword>
<proteinExistence type="predicted"/>
<dbReference type="EMBL" id="JAJJMM010000001">
    <property type="protein sequence ID" value="MCC9064257.1"/>
    <property type="molecule type" value="Genomic_DNA"/>
</dbReference>